<gene>
    <name evidence="2" type="ORF">N825_17455</name>
</gene>
<dbReference type="AlphaFoldDB" id="W9GXN1"/>
<dbReference type="InterPro" id="IPR018968">
    <property type="entry name" value="Phasin"/>
</dbReference>
<keyword evidence="3" id="KW-1185">Reference proteome</keyword>
<name>W9GXN1_9PROT</name>
<protein>
    <recommendedName>
        <fullName evidence="1">Phasin domain-containing protein</fullName>
    </recommendedName>
</protein>
<reference evidence="2 3" key="1">
    <citation type="submission" date="2013-08" db="EMBL/GenBank/DDBJ databases">
        <title>The genome sequence of Skermanella stibiiresistens.</title>
        <authorList>
            <person name="Zhu W."/>
            <person name="Wang G."/>
        </authorList>
    </citation>
    <scope>NUCLEOTIDE SEQUENCE [LARGE SCALE GENOMIC DNA]</scope>
    <source>
        <strain evidence="2 3">SB22</strain>
    </source>
</reference>
<organism evidence="2 3">
    <name type="scientific">Skermanella stibiiresistens SB22</name>
    <dbReference type="NCBI Taxonomy" id="1385369"/>
    <lineage>
        <taxon>Bacteria</taxon>
        <taxon>Pseudomonadati</taxon>
        <taxon>Pseudomonadota</taxon>
        <taxon>Alphaproteobacteria</taxon>
        <taxon>Rhodospirillales</taxon>
        <taxon>Azospirillaceae</taxon>
        <taxon>Skermanella</taxon>
    </lineage>
</organism>
<evidence type="ECO:0000313" key="3">
    <source>
        <dbReference type="Proteomes" id="UP000019486"/>
    </source>
</evidence>
<proteinExistence type="predicted"/>
<comment type="caution">
    <text evidence="2">The sequence shown here is derived from an EMBL/GenBank/DDBJ whole genome shotgun (WGS) entry which is preliminary data.</text>
</comment>
<dbReference type="STRING" id="1385369.N825_17455"/>
<dbReference type="EMBL" id="AVFL01000026">
    <property type="protein sequence ID" value="EWY37396.1"/>
    <property type="molecule type" value="Genomic_DNA"/>
</dbReference>
<sequence length="197" mass="21222">MRSEEMAVNSEGAVNITEAEQRRMIEASKETLDSLKKADAAAAGLAAGIVEQSSAQFGGMLEFSLRASEQATKQVARNMDVMMKCGSILTEGWQTIFQEWLLTSRATAQKNMSAFEELMRCRSVDSLLSCQSGILRNGIETLHHGNLRISEVSTKVAGDTVKQISALTCSIGAGLNLTDETGENLRKAGAAMSKIED</sequence>
<evidence type="ECO:0000259" key="1">
    <source>
        <dbReference type="Pfam" id="PF09361"/>
    </source>
</evidence>
<dbReference type="Pfam" id="PF09361">
    <property type="entry name" value="Phasin_2"/>
    <property type="match status" value="1"/>
</dbReference>
<dbReference type="PATRIC" id="fig|1385369.3.peg.5466"/>
<evidence type="ECO:0000313" key="2">
    <source>
        <dbReference type="EMBL" id="EWY37396.1"/>
    </source>
</evidence>
<feature type="domain" description="Phasin" evidence="1">
    <location>
        <begin position="69"/>
        <end position="165"/>
    </location>
</feature>
<accession>W9GXN1</accession>
<dbReference type="Proteomes" id="UP000019486">
    <property type="component" value="Unassembled WGS sequence"/>
</dbReference>